<accession>A0A8S5V2I6</accession>
<feature type="region of interest" description="Disordered" evidence="1">
    <location>
        <begin position="1"/>
        <end position="31"/>
    </location>
</feature>
<reference evidence="2" key="1">
    <citation type="journal article" date="2021" name="Proc. Natl. Acad. Sci. U.S.A.">
        <title>A Catalog of Tens of Thousands of Viruses from Human Metagenomes Reveals Hidden Associations with Chronic Diseases.</title>
        <authorList>
            <person name="Tisza M.J."/>
            <person name="Buck C.B."/>
        </authorList>
    </citation>
    <scope>NUCLEOTIDE SEQUENCE</scope>
    <source>
        <strain evidence="2">CtelJ1</strain>
    </source>
</reference>
<feature type="compositionally biased region" description="Polar residues" evidence="1">
    <location>
        <begin position="1"/>
        <end position="19"/>
    </location>
</feature>
<name>A0A8S5V2I6_9CAUD</name>
<dbReference type="EMBL" id="BK016184">
    <property type="protein sequence ID" value="DAG00908.1"/>
    <property type="molecule type" value="Genomic_DNA"/>
</dbReference>
<evidence type="ECO:0000313" key="2">
    <source>
        <dbReference type="EMBL" id="DAG00908.1"/>
    </source>
</evidence>
<proteinExistence type="predicted"/>
<organism evidence="2">
    <name type="scientific">CrAss-like virus sp. ctelJ1</name>
    <dbReference type="NCBI Taxonomy" id="2825838"/>
    <lineage>
        <taxon>Viruses</taxon>
        <taxon>Duplodnaviria</taxon>
        <taxon>Heunggongvirae</taxon>
        <taxon>Uroviricota</taxon>
        <taxon>Caudoviricetes</taxon>
        <taxon>Crassvirales</taxon>
    </lineage>
</organism>
<sequence length="31" mass="3356">MANQQPSINVINEGSTTIIDPSLEKRDDGIV</sequence>
<feature type="compositionally biased region" description="Basic and acidic residues" evidence="1">
    <location>
        <begin position="22"/>
        <end position="31"/>
    </location>
</feature>
<evidence type="ECO:0000256" key="1">
    <source>
        <dbReference type="SAM" id="MobiDB-lite"/>
    </source>
</evidence>
<protein>
    <submittedName>
        <fullName evidence="2">Uncharacterized protein</fullName>
    </submittedName>
</protein>